<sequence length="121" mass="14330">MDAAKQQIGGICLQTSLQQEKYLVEETWVETIVYIFPMILYISDIKTLEVPIDRLMTLQFAIRYLRSRECFFSLTTYFYIRLVACVFSSQQFHLKIALHTLHTMAVMIMMTMMTMMTIMIY</sequence>
<proteinExistence type="predicted"/>
<dbReference type="EnsemblMetazoa" id="GBRI001078-RA">
    <property type="protein sequence ID" value="GBRI001078-PA"/>
    <property type="gene ID" value="GBRI001078"/>
</dbReference>
<reference evidence="2" key="2">
    <citation type="submission" date="2020-05" db="UniProtKB">
        <authorList>
            <consortium name="EnsemblMetazoa"/>
        </authorList>
    </citation>
    <scope>IDENTIFICATION</scope>
    <source>
        <strain evidence="2">IAEA</strain>
    </source>
</reference>
<name>A0A1A9W005_9MUSC</name>
<dbReference type="Proteomes" id="UP000091820">
    <property type="component" value="Unassembled WGS sequence"/>
</dbReference>
<keyword evidence="1" id="KW-0472">Membrane</keyword>
<organism evidence="2 3">
    <name type="scientific">Glossina brevipalpis</name>
    <dbReference type="NCBI Taxonomy" id="37001"/>
    <lineage>
        <taxon>Eukaryota</taxon>
        <taxon>Metazoa</taxon>
        <taxon>Ecdysozoa</taxon>
        <taxon>Arthropoda</taxon>
        <taxon>Hexapoda</taxon>
        <taxon>Insecta</taxon>
        <taxon>Pterygota</taxon>
        <taxon>Neoptera</taxon>
        <taxon>Endopterygota</taxon>
        <taxon>Diptera</taxon>
        <taxon>Brachycera</taxon>
        <taxon>Muscomorpha</taxon>
        <taxon>Hippoboscoidea</taxon>
        <taxon>Glossinidae</taxon>
        <taxon>Glossina</taxon>
    </lineage>
</organism>
<feature type="transmembrane region" description="Helical" evidence="1">
    <location>
        <begin position="96"/>
        <end position="120"/>
    </location>
</feature>
<keyword evidence="1" id="KW-1133">Transmembrane helix</keyword>
<evidence type="ECO:0000313" key="2">
    <source>
        <dbReference type="EnsemblMetazoa" id="GBRI001078-PA"/>
    </source>
</evidence>
<keyword evidence="3" id="KW-1185">Reference proteome</keyword>
<protein>
    <submittedName>
        <fullName evidence="2">Uncharacterized protein</fullName>
    </submittedName>
</protein>
<keyword evidence="1" id="KW-0812">Transmembrane</keyword>
<dbReference type="AlphaFoldDB" id="A0A1A9W005"/>
<accession>A0A1A9W005</accession>
<feature type="transmembrane region" description="Helical" evidence="1">
    <location>
        <begin position="70"/>
        <end position="90"/>
    </location>
</feature>
<dbReference type="VEuPathDB" id="VectorBase:GBRI001078"/>
<evidence type="ECO:0000256" key="1">
    <source>
        <dbReference type="SAM" id="Phobius"/>
    </source>
</evidence>
<reference evidence="3" key="1">
    <citation type="submission" date="2014-03" db="EMBL/GenBank/DDBJ databases">
        <authorList>
            <person name="Aksoy S."/>
            <person name="Warren W."/>
            <person name="Wilson R.K."/>
        </authorList>
    </citation>
    <scope>NUCLEOTIDE SEQUENCE [LARGE SCALE GENOMIC DNA]</scope>
    <source>
        <strain evidence="3">IAEA</strain>
    </source>
</reference>
<evidence type="ECO:0000313" key="3">
    <source>
        <dbReference type="Proteomes" id="UP000091820"/>
    </source>
</evidence>